<dbReference type="Gene3D" id="3.40.50.2000">
    <property type="entry name" value="Glycogen Phosphorylase B"/>
    <property type="match status" value="2"/>
</dbReference>
<organism evidence="2 3">
    <name type="scientific">Cupriavidus malaysiensis</name>
    <dbReference type="NCBI Taxonomy" id="367825"/>
    <lineage>
        <taxon>Bacteria</taxon>
        <taxon>Pseudomonadati</taxon>
        <taxon>Pseudomonadota</taxon>
        <taxon>Betaproteobacteria</taxon>
        <taxon>Burkholderiales</taxon>
        <taxon>Burkholderiaceae</taxon>
        <taxon>Cupriavidus</taxon>
    </lineage>
</organism>
<evidence type="ECO:0000313" key="2">
    <source>
        <dbReference type="EMBL" id="AOZ05597.1"/>
    </source>
</evidence>
<protein>
    <submittedName>
        <fullName evidence="2">Alpha-mannosyltransferase</fullName>
    </submittedName>
</protein>
<feature type="domain" description="Glycosyltransferase subfamily 4-like N-terminal" evidence="1">
    <location>
        <begin position="14"/>
        <end position="165"/>
    </location>
</feature>
<dbReference type="InterPro" id="IPR028098">
    <property type="entry name" value="Glyco_trans_4-like_N"/>
</dbReference>
<sequence>MKILIVTDAWEPQVNGVVRTLKSTRRELEAMGHTVELLTPLEFRTVPCPTYPEIRLSLLPGRAVAERIRAFAPDALHIATEGPLGMAARRHALRSKVPFTTAYHTRFPEYVQARFGIPLAWTYRFLSWFHGPARAVMAPTPVVLDDLRRYGIGHAVLWSRGVDLDVFTAQRANVLNTAHPIFLYVGRVAVEKNVEAFLALDLPGSKWVVGDGPALASLRARYPGANYLGVLSQPELAKVYASADVFVFPSRTDTFGLVLLEALASGLPVAAYPVTGPIDVLGESRAGVMHEDLREACLEALRIDRATARAHAELFSWRAATEQFLSHLRPLAAAHGGATASRQPQDHVENAAAIRTASLQGETGSGANAGRSEH</sequence>
<dbReference type="RefSeq" id="WP_071037259.1">
    <property type="nucleotide sequence ID" value="NZ_CP017754.1"/>
</dbReference>
<dbReference type="Pfam" id="PF13692">
    <property type="entry name" value="Glyco_trans_1_4"/>
    <property type="match status" value="1"/>
</dbReference>
<dbReference type="InterPro" id="IPR050194">
    <property type="entry name" value="Glycosyltransferase_grp1"/>
</dbReference>
<reference evidence="2 3" key="1">
    <citation type="submission" date="2016-10" db="EMBL/GenBank/DDBJ databases">
        <title>Complete genome sequences of three Cupriavidus strains isolated from various Malaysian environments.</title>
        <authorList>
            <person name="Abdullah A.A.-A."/>
            <person name="Shafie N.A.H."/>
            <person name="Lau N.S."/>
        </authorList>
    </citation>
    <scope>NUCLEOTIDE SEQUENCE [LARGE SCALE GENOMIC DNA]</scope>
    <source>
        <strain evidence="2 3">USMAA1020</strain>
    </source>
</reference>
<dbReference type="PANTHER" id="PTHR45947">
    <property type="entry name" value="SULFOQUINOVOSYL TRANSFERASE SQD2"/>
    <property type="match status" value="1"/>
</dbReference>
<dbReference type="CDD" id="cd03814">
    <property type="entry name" value="GT4-like"/>
    <property type="match status" value="1"/>
</dbReference>
<proteinExistence type="predicted"/>
<dbReference type="SUPFAM" id="SSF53756">
    <property type="entry name" value="UDP-Glycosyltransferase/glycogen phosphorylase"/>
    <property type="match status" value="1"/>
</dbReference>
<gene>
    <name evidence="2" type="ORF">BKK80_07125</name>
</gene>
<evidence type="ECO:0000313" key="3">
    <source>
        <dbReference type="Proteomes" id="UP000177515"/>
    </source>
</evidence>
<accession>A0ABM6F2I6</accession>
<dbReference type="PANTHER" id="PTHR45947:SF3">
    <property type="entry name" value="SULFOQUINOVOSYL TRANSFERASE SQD2"/>
    <property type="match status" value="1"/>
</dbReference>
<keyword evidence="3" id="KW-1185">Reference proteome</keyword>
<dbReference type="Proteomes" id="UP000177515">
    <property type="component" value="Chromosome 1"/>
</dbReference>
<dbReference type="Pfam" id="PF13439">
    <property type="entry name" value="Glyco_transf_4"/>
    <property type="match status" value="1"/>
</dbReference>
<name>A0ABM6F2I6_9BURK</name>
<evidence type="ECO:0000259" key="1">
    <source>
        <dbReference type="Pfam" id="PF13439"/>
    </source>
</evidence>
<dbReference type="EMBL" id="CP017754">
    <property type="protein sequence ID" value="AOZ05597.1"/>
    <property type="molecule type" value="Genomic_DNA"/>
</dbReference>